<comment type="caution">
    <text evidence="2">The sequence shown here is derived from an EMBL/GenBank/DDBJ whole genome shotgun (WGS) entry which is preliminary data.</text>
</comment>
<feature type="compositionally biased region" description="Basic and acidic residues" evidence="1">
    <location>
        <begin position="304"/>
        <end position="321"/>
    </location>
</feature>
<proteinExistence type="predicted"/>
<dbReference type="Proteomes" id="UP000223913">
    <property type="component" value="Unassembled WGS sequence"/>
</dbReference>
<feature type="region of interest" description="Disordered" evidence="1">
    <location>
        <begin position="299"/>
        <end position="321"/>
    </location>
</feature>
<gene>
    <name evidence="2" type="ORF">CRP01_33170</name>
</gene>
<dbReference type="EMBL" id="PDUD01000043">
    <property type="protein sequence ID" value="PHN02188.1"/>
    <property type="molecule type" value="Genomic_DNA"/>
</dbReference>
<protein>
    <submittedName>
        <fullName evidence="2">Uncharacterized protein</fullName>
    </submittedName>
</protein>
<reference evidence="2 3" key="1">
    <citation type="submission" date="2017-10" db="EMBL/GenBank/DDBJ databases">
        <title>The draft genome sequence of Lewinella nigricans NBRC 102662.</title>
        <authorList>
            <person name="Wang K."/>
        </authorList>
    </citation>
    <scope>NUCLEOTIDE SEQUENCE [LARGE SCALE GENOMIC DNA]</scope>
    <source>
        <strain evidence="2 3">NBRC 102662</strain>
    </source>
</reference>
<keyword evidence="3" id="KW-1185">Reference proteome</keyword>
<organism evidence="2 3">
    <name type="scientific">Flavilitoribacter nigricans (strain ATCC 23147 / DSM 23189 / NBRC 102662 / NCIMB 1420 / SS-2)</name>
    <name type="common">Lewinella nigricans</name>
    <dbReference type="NCBI Taxonomy" id="1122177"/>
    <lineage>
        <taxon>Bacteria</taxon>
        <taxon>Pseudomonadati</taxon>
        <taxon>Bacteroidota</taxon>
        <taxon>Saprospiria</taxon>
        <taxon>Saprospirales</taxon>
        <taxon>Lewinellaceae</taxon>
        <taxon>Flavilitoribacter</taxon>
    </lineage>
</organism>
<dbReference type="AlphaFoldDB" id="A0A2D0N1C6"/>
<evidence type="ECO:0000313" key="3">
    <source>
        <dbReference type="Proteomes" id="UP000223913"/>
    </source>
</evidence>
<accession>A0A2D0N1C6</accession>
<evidence type="ECO:0000313" key="2">
    <source>
        <dbReference type="EMBL" id="PHN02188.1"/>
    </source>
</evidence>
<name>A0A2D0N1C6_FLAN2</name>
<evidence type="ECO:0000256" key="1">
    <source>
        <dbReference type="SAM" id="MobiDB-lite"/>
    </source>
</evidence>
<sequence>MLERPNLKGFEQPKFQIGDEMIAYQMNWRRPQSGELLQKLEGAVKLLSDDKDLAFFEKENLLKTVLERENAGSWIQLPNSPLFIKYDTSFNEIRIINEEREAQADFTKVLGEDAIKKQAELYLKQLAENQVIDYQLYETAAMQLGYAMVGSGSFSQKVQPAQITSFRITYRPRLNGVELANAGIRMGINLAGVLTSLRVGGVSPEGEWKNGSLQSNIPNSRRKIAVTTNDLMSKFYNEKLQDGEVQVSYSKVMYAMPEGKSEAIVEPLLVISYSDLRTVDNHPVVSRRKTLAYSLTNPEAQPLDFDKPRVQHEGTEPLRKN</sequence>